<dbReference type="Proteomes" id="UP001337655">
    <property type="component" value="Unassembled WGS sequence"/>
</dbReference>
<sequence>MEDRDSKKQPGLQVIGAGLPRTGTNSLMKALEILGYGPCHHTETLVGESYPYRNSRQWQKAMVTEDRETRQKILRGLYENGGFRSGCDYPTALFVDDLVHMYPNAKFIHGVRSSPAAWRASVNSTIALTHSKALYYACYLFPPMRLNLHPTLCNGQICERRRHGGVDVFEPSDSVEIYHRHNDWVRRIVPRERLLEFNPADGWKPLCKFLGVPVPRDGEGMVREYPRTNDKAQYRSIWRVLMVMGLMSWAVLFGAVYWAVRLLVR</sequence>
<dbReference type="InterPro" id="IPR040632">
    <property type="entry name" value="Sulfotransfer_4"/>
</dbReference>
<name>A0AAV9PIY2_9PEZI</name>
<dbReference type="RefSeq" id="XP_064662369.1">
    <property type="nucleotide sequence ID" value="XM_064799614.1"/>
</dbReference>
<dbReference type="AlphaFoldDB" id="A0AAV9PIY2"/>
<evidence type="ECO:0000313" key="2">
    <source>
        <dbReference type="EMBL" id="KAK5173674.1"/>
    </source>
</evidence>
<evidence type="ECO:0000313" key="3">
    <source>
        <dbReference type="Proteomes" id="UP001337655"/>
    </source>
</evidence>
<dbReference type="SUPFAM" id="SSF52540">
    <property type="entry name" value="P-loop containing nucleoside triphosphate hydrolases"/>
    <property type="match status" value="1"/>
</dbReference>
<gene>
    <name evidence="2" type="ORF">LTR77_002355</name>
</gene>
<keyword evidence="1" id="KW-0812">Transmembrane</keyword>
<feature type="transmembrane region" description="Helical" evidence="1">
    <location>
        <begin position="237"/>
        <end position="260"/>
    </location>
</feature>
<keyword evidence="3" id="KW-1185">Reference proteome</keyword>
<dbReference type="InterPro" id="IPR027417">
    <property type="entry name" value="P-loop_NTPase"/>
</dbReference>
<reference evidence="2 3" key="1">
    <citation type="submission" date="2023-08" db="EMBL/GenBank/DDBJ databases">
        <title>Black Yeasts Isolated from many extreme environments.</title>
        <authorList>
            <person name="Coleine C."/>
            <person name="Stajich J.E."/>
            <person name="Selbmann L."/>
        </authorList>
    </citation>
    <scope>NUCLEOTIDE SEQUENCE [LARGE SCALE GENOMIC DNA]</scope>
    <source>
        <strain evidence="2 3">CCFEE 5935</strain>
    </source>
</reference>
<dbReference type="Pfam" id="PF17784">
    <property type="entry name" value="Sulfotransfer_4"/>
    <property type="match status" value="1"/>
</dbReference>
<dbReference type="GeneID" id="89923702"/>
<evidence type="ECO:0008006" key="4">
    <source>
        <dbReference type="Google" id="ProtNLM"/>
    </source>
</evidence>
<dbReference type="PANTHER" id="PTHR36978">
    <property type="entry name" value="P-LOOP CONTAINING NUCLEOTIDE TRIPHOSPHATE HYDROLASE"/>
    <property type="match status" value="1"/>
</dbReference>
<keyword evidence="1" id="KW-0472">Membrane</keyword>
<comment type="caution">
    <text evidence="2">The sequence shown here is derived from an EMBL/GenBank/DDBJ whole genome shotgun (WGS) entry which is preliminary data.</text>
</comment>
<dbReference type="Gene3D" id="3.40.50.300">
    <property type="entry name" value="P-loop containing nucleotide triphosphate hydrolases"/>
    <property type="match status" value="1"/>
</dbReference>
<dbReference type="PANTHER" id="PTHR36978:SF4">
    <property type="entry name" value="P-LOOP CONTAINING NUCLEOSIDE TRIPHOSPHATE HYDROLASE PROTEIN"/>
    <property type="match status" value="1"/>
</dbReference>
<evidence type="ECO:0000256" key="1">
    <source>
        <dbReference type="SAM" id="Phobius"/>
    </source>
</evidence>
<accession>A0AAV9PIY2</accession>
<protein>
    <recommendedName>
        <fullName evidence="4">Sulfotransferase</fullName>
    </recommendedName>
</protein>
<proteinExistence type="predicted"/>
<keyword evidence="1" id="KW-1133">Transmembrane helix</keyword>
<organism evidence="2 3">
    <name type="scientific">Saxophila tyrrhenica</name>
    <dbReference type="NCBI Taxonomy" id="1690608"/>
    <lineage>
        <taxon>Eukaryota</taxon>
        <taxon>Fungi</taxon>
        <taxon>Dikarya</taxon>
        <taxon>Ascomycota</taxon>
        <taxon>Pezizomycotina</taxon>
        <taxon>Dothideomycetes</taxon>
        <taxon>Dothideomycetidae</taxon>
        <taxon>Mycosphaerellales</taxon>
        <taxon>Extremaceae</taxon>
        <taxon>Saxophila</taxon>
    </lineage>
</organism>
<dbReference type="EMBL" id="JAVRRT010000003">
    <property type="protein sequence ID" value="KAK5173674.1"/>
    <property type="molecule type" value="Genomic_DNA"/>
</dbReference>